<dbReference type="CDD" id="cd00130">
    <property type="entry name" value="PAS"/>
    <property type="match status" value="3"/>
</dbReference>
<dbReference type="Gene3D" id="1.10.287.950">
    <property type="entry name" value="Methyl-accepting chemotaxis protein"/>
    <property type="match status" value="1"/>
</dbReference>
<dbReference type="SUPFAM" id="SSF58104">
    <property type="entry name" value="Methyl-accepting chemotaxis protein (MCP) signaling domain"/>
    <property type="match status" value="1"/>
</dbReference>
<protein>
    <submittedName>
        <fullName evidence="6">Biofilm dispersion protein BdlA</fullName>
    </submittedName>
</protein>
<dbReference type="EMBL" id="CP036339">
    <property type="protein sequence ID" value="QDT73131.1"/>
    <property type="molecule type" value="Genomic_DNA"/>
</dbReference>
<dbReference type="InterPro" id="IPR000700">
    <property type="entry name" value="PAS-assoc_C"/>
</dbReference>
<dbReference type="GO" id="GO:0004888">
    <property type="term" value="F:transmembrane signaling receptor activity"/>
    <property type="evidence" value="ECO:0007669"/>
    <property type="project" value="InterPro"/>
</dbReference>
<gene>
    <name evidence="6" type="primary">bdlA_2</name>
    <name evidence="6" type="ORF">I41_23200</name>
</gene>
<evidence type="ECO:0000256" key="1">
    <source>
        <dbReference type="ARBA" id="ARBA00023224"/>
    </source>
</evidence>
<evidence type="ECO:0000313" key="6">
    <source>
        <dbReference type="EMBL" id="QDT73131.1"/>
    </source>
</evidence>
<dbReference type="Proteomes" id="UP000317909">
    <property type="component" value="Chromosome"/>
</dbReference>
<dbReference type="PANTHER" id="PTHR32089:SF112">
    <property type="entry name" value="LYSOZYME-LIKE PROTEIN-RELATED"/>
    <property type="match status" value="1"/>
</dbReference>
<dbReference type="Gene3D" id="3.30.450.20">
    <property type="entry name" value="PAS domain"/>
    <property type="match status" value="3"/>
</dbReference>
<name>A0A517TXP7_9BACT</name>
<dbReference type="InterPro" id="IPR004090">
    <property type="entry name" value="Chemotax_Me-accpt_rcpt"/>
</dbReference>
<dbReference type="KEGG" id="llh:I41_23200"/>
<dbReference type="InterPro" id="IPR013655">
    <property type="entry name" value="PAS_fold_3"/>
</dbReference>
<sequence length="651" mass="70082">MKPSKRATKAKPVGKPTSRKSLKLAASSLDCVQANIFVANLNFEIVYINDCARQTLSQIAGEIRATFGVEVDDILGSSIHRFHKDAARVENILTNPRLLPHQAEFNFGPITLLTRINSVHAANGRVQGYVVAWDDITRQQRLELDYAGQIAAIQRSQALIEFELDGTIINANDIFLKTMGYSLEEVKGRHHSMFVDESARASAEYREMWQRLNRGEFVAGEFFRVGKGGREVTIQGVYNPISDKHGKPFKVVEYATDVTEAKLRNSDYQGQVAAIGRVQAVIEFGLDGVITSANDNFLQAMGYRLDEVQGRHHSMFVDPAYASGAEYRQFWLDLAAGRQQSGRFRRLGKGGQDVWIQGSYFPILDYAGRPFKVVKYASNITPLKQVEAALENTVQTLASAAQELTSVSQQMASNSEETASQASVVSAAAEQVSRNVETVASAAEEMGASVKEIAKNANEAARVATAAVKVADKTNATVSKLGESSAEIGNVIKVITSIAQQTNLLALNATIEAARAGEAGKGFAVVANEVKELAKQTAKATEDIGRKIEAIQTDTKGAVEAIAQIGTIIGQINDIQSSIASAVEEQTATTAEISRNVGEAAMGSREIAQNVMGVAEAARGTSEGAANTKASAEELARMAVELQHLVTKLGG</sequence>
<dbReference type="SUPFAM" id="SSF55785">
    <property type="entry name" value="PYP-like sensor domain (PAS domain)"/>
    <property type="match status" value="2"/>
</dbReference>
<dbReference type="AlphaFoldDB" id="A0A517TXP7"/>
<accession>A0A517TXP7</accession>
<dbReference type="Pfam" id="PF08448">
    <property type="entry name" value="PAS_4"/>
    <property type="match status" value="1"/>
</dbReference>
<evidence type="ECO:0000313" key="7">
    <source>
        <dbReference type="Proteomes" id="UP000317909"/>
    </source>
</evidence>
<organism evidence="6 7">
    <name type="scientific">Lacipirellula limnantheis</name>
    <dbReference type="NCBI Taxonomy" id="2528024"/>
    <lineage>
        <taxon>Bacteria</taxon>
        <taxon>Pseudomonadati</taxon>
        <taxon>Planctomycetota</taxon>
        <taxon>Planctomycetia</taxon>
        <taxon>Pirellulales</taxon>
        <taxon>Lacipirellulaceae</taxon>
        <taxon>Lacipirellula</taxon>
    </lineage>
</organism>
<dbReference type="InterPro" id="IPR004089">
    <property type="entry name" value="MCPsignal_dom"/>
</dbReference>
<evidence type="ECO:0000256" key="3">
    <source>
        <dbReference type="PROSITE-ProRule" id="PRU00284"/>
    </source>
</evidence>
<feature type="domain" description="Methyl-accepting transducer" evidence="4">
    <location>
        <begin position="393"/>
        <end position="636"/>
    </location>
</feature>
<keyword evidence="7" id="KW-1185">Reference proteome</keyword>
<dbReference type="PROSITE" id="PS50111">
    <property type="entry name" value="CHEMOTAXIS_TRANSDUC_2"/>
    <property type="match status" value="1"/>
</dbReference>
<dbReference type="InterPro" id="IPR035965">
    <property type="entry name" value="PAS-like_dom_sf"/>
</dbReference>
<evidence type="ECO:0000256" key="2">
    <source>
        <dbReference type="ARBA" id="ARBA00029447"/>
    </source>
</evidence>
<comment type="similarity">
    <text evidence="2">Belongs to the methyl-accepting chemotaxis (MCP) protein family.</text>
</comment>
<dbReference type="PANTHER" id="PTHR32089">
    <property type="entry name" value="METHYL-ACCEPTING CHEMOTAXIS PROTEIN MCPB"/>
    <property type="match status" value="1"/>
</dbReference>
<dbReference type="Pfam" id="PF00015">
    <property type="entry name" value="MCPsignal"/>
    <property type="match status" value="1"/>
</dbReference>
<evidence type="ECO:0000259" key="4">
    <source>
        <dbReference type="PROSITE" id="PS50111"/>
    </source>
</evidence>
<reference evidence="6 7" key="1">
    <citation type="submission" date="2019-02" db="EMBL/GenBank/DDBJ databases">
        <title>Deep-cultivation of Planctomycetes and their phenomic and genomic characterization uncovers novel biology.</title>
        <authorList>
            <person name="Wiegand S."/>
            <person name="Jogler M."/>
            <person name="Boedeker C."/>
            <person name="Pinto D."/>
            <person name="Vollmers J."/>
            <person name="Rivas-Marin E."/>
            <person name="Kohn T."/>
            <person name="Peeters S.H."/>
            <person name="Heuer A."/>
            <person name="Rast P."/>
            <person name="Oberbeckmann S."/>
            <person name="Bunk B."/>
            <person name="Jeske O."/>
            <person name="Meyerdierks A."/>
            <person name="Storesund J.E."/>
            <person name="Kallscheuer N."/>
            <person name="Luecker S."/>
            <person name="Lage O.M."/>
            <person name="Pohl T."/>
            <person name="Merkel B.J."/>
            <person name="Hornburger P."/>
            <person name="Mueller R.-W."/>
            <person name="Bruemmer F."/>
            <person name="Labrenz M."/>
            <person name="Spormann A.M."/>
            <person name="Op den Camp H."/>
            <person name="Overmann J."/>
            <person name="Amann R."/>
            <person name="Jetten M.S.M."/>
            <person name="Mascher T."/>
            <person name="Medema M.H."/>
            <person name="Devos D.P."/>
            <person name="Kaster A.-K."/>
            <person name="Ovreas L."/>
            <person name="Rohde M."/>
            <person name="Galperin M.Y."/>
            <person name="Jogler C."/>
        </authorList>
    </citation>
    <scope>NUCLEOTIDE SEQUENCE [LARGE SCALE GENOMIC DNA]</scope>
    <source>
        <strain evidence="6 7">I41</strain>
    </source>
</reference>
<dbReference type="InterPro" id="IPR013656">
    <property type="entry name" value="PAS_4"/>
</dbReference>
<dbReference type="InterPro" id="IPR000014">
    <property type="entry name" value="PAS"/>
</dbReference>
<dbReference type="PROSITE" id="PS50113">
    <property type="entry name" value="PAC"/>
    <property type="match status" value="1"/>
</dbReference>
<dbReference type="GO" id="GO:0016020">
    <property type="term" value="C:membrane"/>
    <property type="evidence" value="ECO:0007669"/>
    <property type="project" value="InterPro"/>
</dbReference>
<feature type="domain" description="PAC" evidence="5">
    <location>
        <begin position="340"/>
        <end position="392"/>
    </location>
</feature>
<dbReference type="Pfam" id="PF13426">
    <property type="entry name" value="PAS_9"/>
    <property type="match status" value="1"/>
</dbReference>
<dbReference type="SMART" id="SM00091">
    <property type="entry name" value="PAS"/>
    <property type="match status" value="3"/>
</dbReference>
<dbReference type="GO" id="GO:0007165">
    <property type="term" value="P:signal transduction"/>
    <property type="evidence" value="ECO:0007669"/>
    <property type="project" value="UniProtKB-KW"/>
</dbReference>
<dbReference type="NCBIfam" id="TIGR00229">
    <property type="entry name" value="sensory_box"/>
    <property type="match status" value="2"/>
</dbReference>
<proteinExistence type="inferred from homology"/>
<dbReference type="SMART" id="SM00283">
    <property type="entry name" value="MA"/>
    <property type="match status" value="1"/>
</dbReference>
<keyword evidence="1 3" id="KW-0807">Transducer</keyword>
<dbReference type="GO" id="GO:0006935">
    <property type="term" value="P:chemotaxis"/>
    <property type="evidence" value="ECO:0007669"/>
    <property type="project" value="InterPro"/>
</dbReference>
<dbReference type="Pfam" id="PF08447">
    <property type="entry name" value="PAS_3"/>
    <property type="match status" value="1"/>
</dbReference>
<evidence type="ECO:0000259" key="5">
    <source>
        <dbReference type="PROSITE" id="PS50113"/>
    </source>
</evidence>
<dbReference type="PRINTS" id="PR00260">
    <property type="entry name" value="CHEMTRNSDUCR"/>
</dbReference>